<evidence type="ECO:0000259" key="8">
    <source>
        <dbReference type="Pfam" id="PF02397"/>
    </source>
</evidence>
<evidence type="ECO:0000256" key="3">
    <source>
        <dbReference type="ARBA" id="ARBA00022679"/>
    </source>
</evidence>
<dbReference type="InterPro" id="IPR017475">
    <property type="entry name" value="EPS_sugar_tfrase"/>
</dbReference>
<dbReference type="Pfam" id="PF13727">
    <property type="entry name" value="CoA_binding_3"/>
    <property type="match status" value="1"/>
</dbReference>
<evidence type="ECO:0000256" key="2">
    <source>
        <dbReference type="ARBA" id="ARBA00006464"/>
    </source>
</evidence>
<dbReference type="GO" id="GO:0016020">
    <property type="term" value="C:membrane"/>
    <property type="evidence" value="ECO:0007669"/>
    <property type="project" value="UniProtKB-SubCell"/>
</dbReference>
<dbReference type="InterPro" id="IPR003362">
    <property type="entry name" value="Bact_transf"/>
</dbReference>
<gene>
    <name evidence="9" type="ORF">CLV37_101671</name>
</gene>
<comment type="similarity">
    <text evidence="2">Belongs to the bacterial sugar transferase family.</text>
</comment>
<evidence type="ECO:0000313" key="10">
    <source>
        <dbReference type="Proteomes" id="UP000238083"/>
    </source>
</evidence>
<evidence type="ECO:0000256" key="5">
    <source>
        <dbReference type="ARBA" id="ARBA00022989"/>
    </source>
</evidence>
<keyword evidence="6 7" id="KW-0472">Membrane</keyword>
<dbReference type="Pfam" id="PF02397">
    <property type="entry name" value="Bac_transf"/>
    <property type="match status" value="1"/>
</dbReference>
<comment type="caution">
    <text evidence="9">The sequence shown here is derived from an EMBL/GenBank/DDBJ whole genome shotgun (WGS) entry which is preliminary data.</text>
</comment>
<name>A0A2T0RB76_9ACTN</name>
<dbReference type="GO" id="GO:0016780">
    <property type="term" value="F:phosphotransferase activity, for other substituted phosphate groups"/>
    <property type="evidence" value="ECO:0007669"/>
    <property type="project" value="TreeGrafter"/>
</dbReference>
<keyword evidence="5 7" id="KW-1133">Transmembrane helix</keyword>
<evidence type="ECO:0000256" key="1">
    <source>
        <dbReference type="ARBA" id="ARBA00004141"/>
    </source>
</evidence>
<dbReference type="PANTHER" id="PTHR30576:SF0">
    <property type="entry name" value="UNDECAPRENYL-PHOSPHATE N-ACETYLGALACTOSAMINYL 1-PHOSPHATE TRANSFERASE-RELATED"/>
    <property type="match status" value="1"/>
</dbReference>
<evidence type="ECO:0000256" key="7">
    <source>
        <dbReference type="SAM" id="Phobius"/>
    </source>
</evidence>
<evidence type="ECO:0000256" key="6">
    <source>
        <dbReference type="ARBA" id="ARBA00023136"/>
    </source>
</evidence>
<dbReference type="Proteomes" id="UP000238083">
    <property type="component" value="Unassembled WGS sequence"/>
</dbReference>
<feature type="domain" description="Bacterial sugar transferase" evidence="8">
    <location>
        <begin position="292"/>
        <end position="473"/>
    </location>
</feature>
<reference evidence="9 10" key="1">
    <citation type="submission" date="2018-03" db="EMBL/GenBank/DDBJ databases">
        <title>Genomic Encyclopedia of Archaeal and Bacterial Type Strains, Phase II (KMG-II): from individual species to whole genera.</title>
        <authorList>
            <person name="Goeker M."/>
        </authorList>
    </citation>
    <scope>NUCLEOTIDE SEQUENCE [LARGE SCALE GENOMIC DNA]</scope>
    <source>
        <strain evidence="9 10">DSM 19711</strain>
    </source>
</reference>
<organism evidence="9 10">
    <name type="scientific">Kineococcus rhizosphaerae</name>
    <dbReference type="NCBI Taxonomy" id="559628"/>
    <lineage>
        <taxon>Bacteria</taxon>
        <taxon>Bacillati</taxon>
        <taxon>Actinomycetota</taxon>
        <taxon>Actinomycetes</taxon>
        <taxon>Kineosporiales</taxon>
        <taxon>Kineosporiaceae</taxon>
        <taxon>Kineococcus</taxon>
    </lineage>
</organism>
<dbReference type="NCBIfam" id="TIGR03025">
    <property type="entry name" value="EPS_sugtrans"/>
    <property type="match status" value="1"/>
</dbReference>
<feature type="transmembrane region" description="Helical" evidence="7">
    <location>
        <begin position="36"/>
        <end position="58"/>
    </location>
</feature>
<feature type="transmembrane region" description="Helical" evidence="7">
    <location>
        <begin position="96"/>
        <end position="120"/>
    </location>
</feature>
<feature type="transmembrane region" description="Helical" evidence="7">
    <location>
        <begin position="126"/>
        <end position="148"/>
    </location>
</feature>
<keyword evidence="4 7" id="KW-0812">Transmembrane</keyword>
<keyword evidence="3 9" id="KW-0808">Transferase</keyword>
<dbReference type="Gene3D" id="3.40.50.720">
    <property type="entry name" value="NAD(P)-binding Rossmann-like Domain"/>
    <property type="match status" value="1"/>
</dbReference>
<keyword evidence="10" id="KW-1185">Reference proteome</keyword>
<evidence type="ECO:0000256" key="4">
    <source>
        <dbReference type="ARBA" id="ARBA00022692"/>
    </source>
</evidence>
<comment type="subcellular location">
    <subcellularLocation>
        <location evidence="1">Membrane</location>
        <topology evidence="1">Multi-pass membrane protein</topology>
    </subcellularLocation>
</comment>
<feature type="transmembrane region" description="Helical" evidence="7">
    <location>
        <begin position="297"/>
        <end position="320"/>
    </location>
</feature>
<dbReference type="AlphaFoldDB" id="A0A2T0RB76"/>
<dbReference type="SUPFAM" id="SSF51735">
    <property type="entry name" value="NAD(P)-binding Rossmann-fold domains"/>
    <property type="match status" value="1"/>
</dbReference>
<accession>A0A2T0RB76</accession>
<sequence length="478" mass="53050">MATDRRVETRLEVVRSGRAGVRSEHLFDPRSLRPRLLVGPVGPYLLAGDAVVFALSAFSSGVVAPVQVLALVAVVCCFRIFGLYRSRLSLSLLDDLPYVLAGGVLCLTTELSLSALLMASRSRSDALAQSLFVVIGVLVVRRLAYSFVEHQRRLGRVRHTALVLGAGQVAIRLVDNLREHRQYGVDPVGFVDSRPRIDDPSKLPAPLLGGYSELAELITDFAVRVVVVAFGNQREADLVDVLRTCDRLDCEIFVVPRLFEVHTVTRDMDEVWGIPLVRVRRAPFRTLTWQLKRLTDLVVAAVALVALSPVMLACAVAVRLEGGPGIIFRQVRVGLDGTPFEVLKFRSLKPVDDAESATNWNIKHDARLGPVGRFLRRSSLDELPQLWNILRGDMSLVGPRPERPHFVDEFTSRVPRYMARHRVPAGLTGWAQVHGLRGDTSIEDRASFDNYYIENWSLWGDVKIMARTVTQVLGARGG</sequence>
<evidence type="ECO:0000313" key="9">
    <source>
        <dbReference type="EMBL" id="PRY18426.1"/>
    </source>
</evidence>
<feature type="transmembrane region" description="Helical" evidence="7">
    <location>
        <begin position="64"/>
        <end position="84"/>
    </location>
</feature>
<dbReference type="RefSeq" id="WP_211298330.1">
    <property type="nucleotide sequence ID" value="NZ_PVZF01000001.1"/>
</dbReference>
<protein>
    <submittedName>
        <fullName evidence="9">Undecaprenyl-phosphate glucose phosphotransferase</fullName>
    </submittedName>
</protein>
<dbReference type="PANTHER" id="PTHR30576">
    <property type="entry name" value="COLANIC BIOSYNTHESIS UDP-GLUCOSE LIPID CARRIER TRANSFERASE"/>
    <property type="match status" value="1"/>
</dbReference>
<dbReference type="EMBL" id="PVZF01000001">
    <property type="protein sequence ID" value="PRY18426.1"/>
    <property type="molecule type" value="Genomic_DNA"/>
</dbReference>
<dbReference type="InterPro" id="IPR036291">
    <property type="entry name" value="NAD(P)-bd_dom_sf"/>
</dbReference>
<proteinExistence type="inferred from homology"/>